<evidence type="ECO:0000256" key="5">
    <source>
        <dbReference type="SAM" id="Phobius"/>
    </source>
</evidence>
<dbReference type="PROSITE" id="PS51999">
    <property type="entry name" value="ZF_GRF"/>
    <property type="match status" value="1"/>
</dbReference>
<feature type="transmembrane region" description="Helical" evidence="5">
    <location>
        <begin position="94"/>
        <end position="113"/>
    </location>
</feature>
<evidence type="ECO:0000259" key="6">
    <source>
        <dbReference type="PROSITE" id="PS51999"/>
    </source>
</evidence>
<organism evidence="7 8">
    <name type="scientific">Stylosanthes scabra</name>
    <dbReference type="NCBI Taxonomy" id="79078"/>
    <lineage>
        <taxon>Eukaryota</taxon>
        <taxon>Viridiplantae</taxon>
        <taxon>Streptophyta</taxon>
        <taxon>Embryophyta</taxon>
        <taxon>Tracheophyta</taxon>
        <taxon>Spermatophyta</taxon>
        <taxon>Magnoliopsida</taxon>
        <taxon>eudicotyledons</taxon>
        <taxon>Gunneridae</taxon>
        <taxon>Pentapetalae</taxon>
        <taxon>rosids</taxon>
        <taxon>fabids</taxon>
        <taxon>Fabales</taxon>
        <taxon>Fabaceae</taxon>
        <taxon>Papilionoideae</taxon>
        <taxon>50 kb inversion clade</taxon>
        <taxon>dalbergioids sensu lato</taxon>
        <taxon>Dalbergieae</taxon>
        <taxon>Pterocarpus clade</taxon>
        <taxon>Stylosanthes</taxon>
    </lineage>
</organism>
<keyword evidence="8" id="KW-1185">Reference proteome</keyword>
<proteinExistence type="predicted"/>
<name>A0ABU6QDI6_9FABA</name>
<comment type="caution">
    <text evidence="7">The sequence shown here is derived from an EMBL/GenBank/DDBJ whole genome shotgun (WGS) entry which is preliminary data.</text>
</comment>
<keyword evidence="2 4" id="KW-0863">Zinc-finger</keyword>
<keyword evidence="5" id="KW-1133">Transmembrane helix</keyword>
<accession>A0ABU6QDI6</accession>
<keyword evidence="3" id="KW-0862">Zinc</keyword>
<evidence type="ECO:0000256" key="2">
    <source>
        <dbReference type="ARBA" id="ARBA00022771"/>
    </source>
</evidence>
<evidence type="ECO:0000313" key="8">
    <source>
        <dbReference type="Proteomes" id="UP001341840"/>
    </source>
</evidence>
<evidence type="ECO:0000256" key="4">
    <source>
        <dbReference type="PROSITE-ProRule" id="PRU01343"/>
    </source>
</evidence>
<keyword evidence="1" id="KW-0479">Metal-binding</keyword>
<evidence type="ECO:0000313" key="7">
    <source>
        <dbReference type="EMBL" id="MED6109878.1"/>
    </source>
</evidence>
<evidence type="ECO:0000256" key="1">
    <source>
        <dbReference type="ARBA" id="ARBA00022723"/>
    </source>
</evidence>
<dbReference type="InterPro" id="IPR010666">
    <property type="entry name" value="Znf_GRF"/>
</dbReference>
<dbReference type="Proteomes" id="UP001341840">
    <property type="component" value="Unassembled WGS sequence"/>
</dbReference>
<dbReference type="PANTHER" id="PTHR33248">
    <property type="entry name" value="ZINC ION-BINDING PROTEIN"/>
    <property type="match status" value="1"/>
</dbReference>
<dbReference type="Pfam" id="PF06839">
    <property type="entry name" value="Zn_ribbon_GRF"/>
    <property type="match status" value="1"/>
</dbReference>
<protein>
    <recommendedName>
        <fullName evidence="6">GRF-type domain-containing protein</fullName>
    </recommendedName>
</protein>
<dbReference type="EMBL" id="JASCZI010000190">
    <property type="protein sequence ID" value="MED6109878.1"/>
    <property type="molecule type" value="Genomic_DNA"/>
</dbReference>
<keyword evidence="5" id="KW-0812">Transmembrane</keyword>
<keyword evidence="5" id="KW-0472">Membrane</keyword>
<evidence type="ECO:0000256" key="3">
    <source>
        <dbReference type="ARBA" id="ARBA00022833"/>
    </source>
</evidence>
<reference evidence="7 8" key="1">
    <citation type="journal article" date="2023" name="Plants (Basel)">
        <title>Bridging the Gap: Combining Genomics and Transcriptomics Approaches to Understand Stylosanthes scabra, an Orphan Legume from the Brazilian Caatinga.</title>
        <authorList>
            <person name="Ferreira-Neto J.R.C."/>
            <person name="da Silva M.D."/>
            <person name="Binneck E."/>
            <person name="de Melo N.F."/>
            <person name="da Silva R.H."/>
            <person name="de Melo A.L.T.M."/>
            <person name="Pandolfi V."/>
            <person name="Bustamante F.O."/>
            <person name="Brasileiro-Vidal A.C."/>
            <person name="Benko-Iseppon A.M."/>
        </authorList>
    </citation>
    <scope>NUCLEOTIDE SEQUENCE [LARGE SCALE GENOMIC DNA]</scope>
    <source>
        <tissue evidence="7">Leaves</tissue>
    </source>
</reference>
<sequence length="130" mass="15302">MSSSRCSSRSTPSTHRRTTIVCYHGDPAVLRFSGTKENPGRRFWGCSHYEVRTKRCRFFTWADAEQEEADPEKEKLRKKVLSLKSRMEATEWKMQVVVLVRMVGWVLFIYTWLVEPVRMRTHSAMPLKFG</sequence>
<gene>
    <name evidence="7" type="ORF">PIB30_037627</name>
</gene>
<feature type="domain" description="GRF-type" evidence="6">
    <location>
        <begin position="22"/>
        <end position="65"/>
    </location>
</feature>